<evidence type="ECO:0000313" key="2">
    <source>
        <dbReference type="EMBL" id="SJZ93383.1"/>
    </source>
</evidence>
<evidence type="ECO:0008006" key="4">
    <source>
        <dbReference type="Google" id="ProtNLM"/>
    </source>
</evidence>
<dbReference type="Proteomes" id="UP000190637">
    <property type="component" value="Unassembled WGS sequence"/>
</dbReference>
<dbReference type="AlphaFoldDB" id="A0A1T4PPC8"/>
<organism evidence="2 3">
    <name type="scientific">Marinactinospora thermotolerans DSM 45154</name>
    <dbReference type="NCBI Taxonomy" id="1122192"/>
    <lineage>
        <taxon>Bacteria</taxon>
        <taxon>Bacillati</taxon>
        <taxon>Actinomycetota</taxon>
        <taxon>Actinomycetes</taxon>
        <taxon>Streptosporangiales</taxon>
        <taxon>Nocardiopsidaceae</taxon>
        <taxon>Marinactinospora</taxon>
    </lineage>
</organism>
<keyword evidence="1" id="KW-1133">Transmembrane helix</keyword>
<evidence type="ECO:0000256" key="1">
    <source>
        <dbReference type="SAM" id="Phobius"/>
    </source>
</evidence>
<dbReference type="Gene3D" id="1.20.1250.20">
    <property type="entry name" value="MFS general substrate transporter like domains"/>
    <property type="match status" value="1"/>
</dbReference>
<accession>A0A1T4PPC8</accession>
<protein>
    <recommendedName>
        <fullName evidence="4">Arabinose efflux permease</fullName>
    </recommendedName>
</protein>
<feature type="transmembrane region" description="Helical" evidence="1">
    <location>
        <begin position="73"/>
        <end position="92"/>
    </location>
</feature>
<gene>
    <name evidence="2" type="ORF">SAMN02745673_01930</name>
</gene>
<keyword evidence="1" id="KW-0812">Transmembrane</keyword>
<dbReference type="InterPro" id="IPR036259">
    <property type="entry name" value="MFS_trans_sf"/>
</dbReference>
<keyword evidence="3" id="KW-1185">Reference proteome</keyword>
<dbReference type="EMBL" id="FUWS01000004">
    <property type="protein sequence ID" value="SJZ93383.1"/>
    <property type="molecule type" value="Genomic_DNA"/>
</dbReference>
<reference evidence="2 3" key="1">
    <citation type="submission" date="2017-02" db="EMBL/GenBank/DDBJ databases">
        <authorList>
            <person name="Peterson S.W."/>
        </authorList>
    </citation>
    <scope>NUCLEOTIDE SEQUENCE [LARGE SCALE GENOMIC DNA]</scope>
    <source>
        <strain evidence="2 3">DSM 45154</strain>
    </source>
</reference>
<dbReference type="SUPFAM" id="SSF103473">
    <property type="entry name" value="MFS general substrate transporter"/>
    <property type="match status" value="1"/>
</dbReference>
<keyword evidence="1" id="KW-0472">Membrane</keyword>
<sequence>MAAAGPAPSVLVLAVLSSVAGLFIPPTLTSACLLADETAPPERRVQAGVRVNTAVNAGDSGGGAVAGALTDRLPLPTCFALTAVAAAVVALARSSGRRGGAVRAGASSV</sequence>
<name>A0A1T4PPC8_9ACTN</name>
<evidence type="ECO:0000313" key="3">
    <source>
        <dbReference type="Proteomes" id="UP000190637"/>
    </source>
</evidence>
<dbReference type="PANTHER" id="PTHR23542:SF1">
    <property type="entry name" value="MAJOR FACILITATOR SUPERFAMILY (MFS) PROFILE DOMAIN-CONTAINING PROTEIN"/>
    <property type="match status" value="1"/>
</dbReference>
<dbReference type="PANTHER" id="PTHR23542">
    <property type="match status" value="1"/>
</dbReference>
<proteinExistence type="predicted"/>